<keyword evidence="2" id="KW-1185">Reference proteome</keyword>
<name>A0A6N8FJM6_9BACI</name>
<evidence type="ECO:0000313" key="1">
    <source>
        <dbReference type="EMBL" id="MUK88896.1"/>
    </source>
</evidence>
<organism evidence="1 2">
    <name type="scientific">Ornithinibacillus caprae</name>
    <dbReference type="NCBI Taxonomy" id="2678566"/>
    <lineage>
        <taxon>Bacteria</taxon>
        <taxon>Bacillati</taxon>
        <taxon>Bacillota</taxon>
        <taxon>Bacilli</taxon>
        <taxon>Bacillales</taxon>
        <taxon>Bacillaceae</taxon>
        <taxon>Ornithinibacillus</taxon>
    </lineage>
</organism>
<dbReference type="AlphaFoldDB" id="A0A6N8FJM6"/>
<protein>
    <submittedName>
        <fullName evidence="1">DUF4177 domain-containing protein</fullName>
    </submittedName>
</protein>
<sequence>MLKGVFILEKWEYAVETWTLGITSADREEFEEKLNEYGSQGWELVNVIPQVGGRGGDVKVEFNQLLFKRKK</sequence>
<dbReference type="Proteomes" id="UP000469125">
    <property type="component" value="Unassembled WGS sequence"/>
</dbReference>
<accession>A0A6N8FJM6</accession>
<dbReference type="InterPro" id="IPR025234">
    <property type="entry name" value="YjzH-like"/>
</dbReference>
<gene>
    <name evidence="1" type="ORF">GMD78_10875</name>
</gene>
<dbReference type="EMBL" id="WOCA01000007">
    <property type="protein sequence ID" value="MUK88896.1"/>
    <property type="molecule type" value="Genomic_DNA"/>
</dbReference>
<comment type="caution">
    <text evidence="1">The sequence shown here is derived from an EMBL/GenBank/DDBJ whole genome shotgun (WGS) entry which is preliminary data.</text>
</comment>
<proteinExistence type="predicted"/>
<dbReference type="Pfam" id="PF13783">
    <property type="entry name" value="DUF4177"/>
    <property type="match status" value="1"/>
</dbReference>
<evidence type="ECO:0000313" key="2">
    <source>
        <dbReference type="Proteomes" id="UP000469125"/>
    </source>
</evidence>
<reference evidence="1 2" key="1">
    <citation type="submission" date="2019-11" db="EMBL/GenBank/DDBJ databases">
        <authorList>
            <person name="Li X."/>
        </authorList>
    </citation>
    <scope>NUCLEOTIDE SEQUENCE [LARGE SCALE GENOMIC DNA]</scope>
    <source>
        <strain evidence="1 2">L9</strain>
    </source>
</reference>